<dbReference type="GeneID" id="30997546"/>
<dbReference type="AlphaFoldDB" id="A0A1E4RKJ4"/>
<proteinExistence type="predicted"/>
<dbReference type="RefSeq" id="XP_020076865.1">
    <property type="nucleotide sequence ID" value="XM_020222997.1"/>
</dbReference>
<dbReference type="Proteomes" id="UP000095085">
    <property type="component" value="Unassembled WGS sequence"/>
</dbReference>
<evidence type="ECO:0000313" key="1">
    <source>
        <dbReference type="EMBL" id="ODV67798.1"/>
    </source>
</evidence>
<organism evidence="1 2">
    <name type="scientific">Hyphopichia burtonii NRRL Y-1933</name>
    <dbReference type="NCBI Taxonomy" id="984485"/>
    <lineage>
        <taxon>Eukaryota</taxon>
        <taxon>Fungi</taxon>
        <taxon>Dikarya</taxon>
        <taxon>Ascomycota</taxon>
        <taxon>Saccharomycotina</taxon>
        <taxon>Pichiomycetes</taxon>
        <taxon>Debaryomycetaceae</taxon>
        <taxon>Hyphopichia</taxon>
    </lineage>
</organism>
<dbReference type="EMBL" id="KV454540">
    <property type="protein sequence ID" value="ODV67798.1"/>
    <property type="molecule type" value="Genomic_DNA"/>
</dbReference>
<accession>A0A1E4RKJ4</accession>
<protein>
    <submittedName>
        <fullName evidence="1">Uncharacterized protein</fullName>
    </submittedName>
</protein>
<name>A0A1E4RKJ4_9ASCO</name>
<reference evidence="2" key="1">
    <citation type="submission" date="2016-05" db="EMBL/GenBank/DDBJ databases">
        <title>Comparative genomics of biotechnologically important yeasts.</title>
        <authorList>
            <consortium name="DOE Joint Genome Institute"/>
            <person name="Riley R."/>
            <person name="Haridas S."/>
            <person name="Wolfe K.H."/>
            <person name="Lopes M.R."/>
            <person name="Hittinger C.T."/>
            <person name="Goker M."/>
            <person name="Salamov A."/>
            <person name="Wisecaver J."/>
            <person name="Long T.M."/>
            <person name="Aerts A.L."/>
            <person name="Barry K."/>
            <person name="Choi C."/>
            <person name="Clum A."/>
            <person name="Coughlan A.Y."/>
            <person name="Deshpande S."/>
            <person name="Douglass A.P."/>
            <person name="Hanson S.J."/>
            <person name="Klenk H.-P."/>
            <person name="Labutti K."/>
            <person name="Lapidus A."/>
            <person name="Lindquist E."/>
            <person name="Lipzen A."/>
            <person name="Meier-Kolthoff J.P."/>
            <person name="Ohm R.A."/>
            <person name="Otillar R.P."/>
            <person name="Pangilinan J."/>
            <person name="Peng Y."/>
            <person name="Rokas A."/>
            <person name="Rosa C.A."/>
            <person name="Scheuner C."/>
            <person name="Sibirny A.A."/>
            <person name="Slot J.C."/>
            <person name="Stielow J.B."/>
            <person name="Sun H."/>
            <person name="Kurtzman C.P."/>
            <person name="Blackwell M."/>
            <person name="Grigoriev I.V."/>
            <person name="Jeffries T.W."/>
        </authorList>
    </citation>
    <scope>NUCLEOTIDE SEQUENCE [LARGE SCALE GENOMIC DNA]</scope>
    <source>
        <strain evidence="2">NRRL Y-1933</strain>
    </source>
</reference>
<keyword evidence="2" id="KW-1185">Reference proteome</keyword>
<evidence type="ECO:0000313" key="2">
    <source>
        <dbReference type="Proteomes" id="UP000095085"/>
    </source>
</evidence>
<sequence length="85" mass="10097">MNGMESLILLRDYSSVPYTNYLDVFKHYKIKNRPEVYIFSSVDRVVFRTCFDLCFDSRFPPARNCSMLCFGTHSEAMCLRQMVYK</sequence>
<gene>
    <name evidence="1" type="ORF">HYPBUDRAFT_199201</name>
</gene>